<reference evidence="2" key="2">
    <citation type="submission" date="2015-06" db="UniProtKB">
        <authorList>
            <consortium name="EnsemblPlants"/>
        </authorList>
    </citation>
    <scope>IDENTIFICATION</scope>
    <source>
        <strain evidence="2">DM1-3 516 R44</strain>
    </source>
</reference>
<accession>M1DPQ9</accession>
<feature type="region of interest" description="Disordered" evidence="1">
    <location>
        <begin position="1"/>
        <end position="33"/>
    </location>
</feature>
<dbReference type="EnsemblPlants" id="PGSC0003DMT400092402">
    <property type="protein sequence ID" value="PGSC0003DMT400092402"/>
    <property type="gene ID" value="PGSC0003DMG400041973"/>
</dbReference>
<proteinExistence type="predicted"/>
<protein>
    <submittedName>
        <fullName evidence="2">Uncharacterized protein</fullName>
    </submittedName>
</protein>
<name>M1DPQ9_SOLTU</name>
<feature type="compositionally biased region" description="Polar residues" evidence="1">
    <location>
        <begin position="53"/>
        <end position="64"/>
    </location>
</feature>
<dbReference type="Proteomes" id="UP000011115">
    <property type="component" value="Unassembled WGS sequence"/>
</dbReference>
<evidence type="ECO:0000313" key="3">
    <source>
        <dbReference type="Proteomes" id="UP000011115"/>
    </source>
</evidence>
<evidence type="ECO:0000256" key="1">
    <source>
        <dbReference type="SAM" id="MobiDB-lite"/>
    </source>
</evidence>
<keyword evidence="3" id="KW-1185">Reference proteome</keyword>
<feature type="region of interest" description="Disordered" evidence="1">
    <location>
        <begin position="50"/>
        <end position="102"/>
    </location>
</feature>
<sequence length="102" mass="11165">MAPKARNVASGAGFTRNRNGEASGSSSSGEPFQKFGKKVVERYGHEWFDGQKRQNTLEMSTSMRTGPAFQEPLDDDEEDDGVNDDANALMVFDDGRADDDEA</sequence>
<dbReference type="PaxDb" id="4113-PGSC0003DMT400092402"/>
<dbReference type="AlphaFoldDB" id="M1DPQ9"/>
<reference evidence="3" key="1">
    <citation type="journal article" date="2011" name="Nature">
        <title>Genome sequence and analysis of the tuber crop potato.</title>
        <authorList>
            <consortium name="The Potato Genome Sequencing Consortium"/>
        </authorList>
    </citation>
    <scope>NUCLEOTIDE SEQUENCE [LARGE SCALE GENOMIC DNA]</scope>
    <source>
        <strain evidence="3">cv. DM1-3 516 R44</strain>
    </source>
</reference>
<evidence type="ECO:0000313" key="2">
    <source>
        <dbReference type="EnsemblPlants" id="PGSC0003DMT400092402"/>
    </source>
</evidence>
<feature type="compositionally biased region" description="Acidic residues" evidence="1">
    <location>
        <begin position="72"/>
        <end position="83"/>
    </location>
</feature>
<dbReference type="InParanoid" id="M1DPQ9"/>
<organism evidence="2 3">
    <name type="scientific">Solanum tuberosum</name>
    <name type="common">Potato</name>
    <dbReference type="NCBI Taxonomy" id="4113"/>
    <lineage>
        <taxon>Eukaryota</taxon>
        <taxon>Viridiplantae</taxon>
        <taxon>Streptophyta</taxon>
        <taxon>Embryophyta</taxon>
        <taxon>Tracheophyta</taxon>
        <taxon>Spermatophyta</taxon>
        <taxon>Magnoliopsida</taxon>
        <taxon>eudicotyledons</taxon>
        <taxon>Gunneridae</taxon>
        <taxon>Pentapetalae</taxon>
        <taxon>asterids</taxon>
        <taxon>lamiids</taxon>
        <taxon>Solanales</taxon>
        <taxon>Solanaceae</taxon>
        <taxon>Solanoideae</taxon>
        <taxon>Solaneae</taxon>
        <taxon>Solanum</taxon>
    </lineage>
</organism>
<dbReference type="Gramene" id="PGSC0003DMT400092402">
    <property type="protein sequence ID" value="PGSC0003DMT400092402"/>
    <property type="gene ID" value="PGSC0003DMG400041973"/>
</dbReference>
<dbReference type="HOGENOM" id="CLU_2282422_0_0_1"/>